<name>A0A0M0KMP5_ALKHA</name>
<dbReference type="AlphaFoldDB" id="A0A0M0KMP5"/>
<reference evidence="2" key="1">
    <citation type="submission" date="2015-08" db="EMBL/GenBank/DDBJ databases">
        <title>Complete DNA Sequence of Pseudomonas syringae pv. actinidiae, the Causal Agent of Kiwifruit Canker Disease.</title>
        <authorList>
            <person name="Rikkerink E.H.A."/>
            <person name="Fineran P.C."/>
        </authorList>
    </citation>
    <scope>NUCLEOTIDE SEQUENCE</scope>
    <source>
        <strain evidence="2">DSM 13666</strain>
    </source>
</reference>
<sequence>MVKIKLKKQQLKIYDPVEIFVDGEKIVLQKYKAAQECVVTGEVAPENFSLLDGKLVLSLEGAERLMKELEDSLSVKYPFLNEK</sequence>
<evidence type="ECO:0000313" key="2">
    <source>
        <dbReference type="EMBL" id="KOO40055.1"/>
    </source>
</evidence>
<evidence type="ECO:0000259" key="1">
    <source>
        <dbReference type="Pfam" id="PF18277"/>
    </source>
</evidence>
<accession>A0A0M0KMP5</accession>
<organism evidence="2">
    <name type="scientific">Halalkalibacterium halodurans</name>
    <name type="common">Bacillus halodurans</name>
    <dbReference type="NCBI Taxonomy" id="86665"/>
    <lineage>
        <taxon>Bacteria</taxon>
        <taxon>Bacillati</taxon>
        <taxon>Bacillota</taxon>
        <taxon>Bacilli</taxon>
        <taxon>Bacillales</taxon>
        <taxon>Bacillaceae</taxon>
        <taxon>Halalkalibacterium (ex Joshi et al. 2022)</taxon>
    </lineage>
</organism>
<comment type="caution">
    <text evidence="2">The sequence shown here is derived from an EMBL/GenBank/DDBJ whole genome shotgun (WGS) entry which is preliminary data.</text>
</comment>
<protein>
    <recommendedName>
        <fullName evidence="1">AbrB C-terminal domain-containing protein</fullName>
    </recommendedName>
</protein>
<dbReference type="Gene3D" id="2.10.260.10">
    <property type="match status" value="1"/>
</dbReference>
<dbReference type="PATRIC" id="fig|136160.3.peg.284"/>
<gene>
    <name evidence="2" type="ORF">AMD02_00540</name>
</gene>
<dbReference type="EMBL" id="LILD01000001">
    <property type="protein sequence ID" value="KOO40055.1"/>
    <property type="molecule type" value="Genomic_DNA"/>
</dbReference>
<dbReference type="InterPro" id="IPR040678">
    <property type="entry name" value="AbrB_C"/>
</dbReference>
<proteinExistence type="predicted"/>
<dbReference type="Pfam" id="PF18277">
    <property type="entry name" value="AbrB_C"/>
    <property type="match status" value="1"/>
</dbReference>
<feature type="domain" description="AbrB C-terminal" evidence="1">
    <location>
        <begin position="37"/>
        <end position="71"/>
    </location>
</feature>